<feature type="domain" description="T-SNARE coiled-coil homology" evidence="10">
    <location>
        <begin position="13"/>
        <end position="75"/>
    </location>
</feature>
<keyword evidence="3 9" id="KW-0812">Transmembrane</keyword>
<keyword evidence="4" id="KW-0653">Protein transport</keyword>
<dbReference type="GeneID" id="106469745"/>
<keyword evidence="6" id="KW-0333">Golgi apparatus</keyword>
<dbReference type="InterPro" id="IPR039899">
    <property type="entry name" value="BET1_SNARE"/>
</dbReference>
<dbReference type="PANTHER" id="PTHR12791">
    <property type="entry name" value="GOLGI SNARE BET1-RELATED"/>
    <property type="match status" value="1"/>
</dbReference>
<keyword evidence="11" id="KW-1185">Reference proteome</keyword>
<gene>
    <name evidence="12" type="primary">LOC106469745</name>
</gene>
<proteinExistence type="predicted"/>
<evidence type="ECO:0000256" key="4">
    <source>
        <dbReference type="ARBA" id="ARBA00022927"/>
    </source>
</evidence>
<evidence type="ECO:0000256" key="1">
    <source>
        <dbReference type="ARBA" id="ARBA00004394"/>
    </source>
</evidence>
<dbReference type="InterPro" id="IPR000727">
    <property type="entry name" value="T_SNARE_dom"/>
</dbReference>
<reference evidence="12" key="1">
    <citation type="submission" date="2025-08" db="UniProtKB">
        <authorList>
            <consortium name="RefSeq"/>
        </authorList>
    </citation>
    <scope>IDENTIFICATION</scope>
    <source>
        <tissue evidence="12">Muscle</tissue>
    </source>
</reference>
<name>A0ABM1BNR8_LIMPO</name>
<dbReference type="Gene3D" id="1.20.5.110">
    <property type="match status" value="1"/>
</dbReference>
<evidence type="ECO:0000256" key="5">
    <source>
        <dbReference type="ARBA" id="ARBA00022989"/>
    </source>
</evidence>
<evidence type="ECO:0000256" key="8">
    <source>
        <dbReference type="ARBA" id="ARBA00046280"/>
    </source>
</evidence>
<accession>A0ABM1BNR8</accession>
<keyword evidence="7 9" id="KW-0472">Membrane</keyword>
<comment type="subcellular location">
    <subcellularLocation>
        <location evidence="8">Endomembrane system</location>
        <topology evidence="8">Single-pass type IV membrane protein</topology>
    </subcellularLocation>
    <subcellularLocation>
        <location evidence="1">Golgi apparatus membrane</location>
    </subcellularLocation>
</comment>
<keyword evidence="5 9" id="KW-1133">Transmembrane helix</keyword>
<feature type="transmembrane region" description="Helical" evidence="9">
    <location>
        <begin position="85"/>
        <end position="104"/>
    </location>
</feature>
<evidence type="ECO:0000313" key="12">
    <source>
        <dbReference type="RefSeq" id="XP_013785710.1"/>
    </source>
</evidence>
<evidence type="ECO:0000256" key="2">
    <source>
        <dbReference type="ARBA" id="ARBA00022448"/>
    </source>
</evidence>
<evidence type="ECO:0000259" key="10">
    <source>
        <dbReference type="PROSITE" id="PS50192"/>
    </source>
</evidence>
<keyword evidence="2" id="KW-0813">Transport</keyword>
<protein>
    <submittedName>
        <fullName evidence="12">BET1-like protein</fullName>
    </submittedName>
</protein>
<evidence type="ECO:0000256" key="7">
    <source>
        <dbReference type="ARBA" id="ARBA00023136"/>
    </source>
</evidence>
<dbReference type="CDD" id="cd15853">
    <property type="entry name" value="SNARE_Bet1"/>
    <property type="match status" value="1"/>
</dbReference>
<evidence type="ECO:0000313" key="11">
    <source>
        <dbReference type="Proteomes" id="UP000694941"/>
    </source>
</evidence>
<sequence length="109" mass="12031">MASRNGNGRISEELLEAQNRQMTENLSLKISHLKNISLDIEGETKEHNRLLNGLGLDFENSQGILSSSFNRVSKMIGAGSGNRRVMCYISLGLVGLFIVGYYIIANITK</sequence>
<evidence type="ECO:0000256" key="9">
    <source>
        <dbReference type="SAM" id="Phobius"/>
    </source>
</evidence>
<dbReference type="SUPFAM" id="SSF58038">
    <property type="entry name" value="SNARE fusion complex"/>
    <property type="match status" value="1"/>
</dbReference>
<evidence type="ECO:0000256" key="6">
    <source>
        <dbReference type="ARBA" id="ARBA00023034"/>
    </source>
</evidence>
<dbReference type="PROSITE" id="PS50192">
    <property type="entry name" value="T_SNARE"/>
    <property type="match status" value="1"/>
</dbReference>
<organism evidence="11 12">
    <name type="scientific">Limulus polyphemus</name>
    <name type="common">Atlantic horseshoe crab</name>
    <dbReference type="NCBI Taxonomy" id="6850"/>
    <lineage>
        <taxon>Eukaryota</taxon>
        <taxon>Metazoa</taxon>
        <taxon>Ecdysozoa</taxon>
        <taxon>Arthropoda</taxon>
        <taxon>Chelicerata</taxon>
        <taxon>Merostomata</taxon>
        <taxon>Xiphosura</taxon>
        <taxon>Limulidae</taxon>
        <taxon>Limulus</taxon>
    </lineage>
</organism>
<dbReference type="RefSeq" id="XP_013785710.1">
    <property type="nucleotide sequence ID" value="XM_013930256.2"/>
</dbReference>
<evidence type="ECO:0000256" key="3">
    <source>
        <dbReference type="ARBA" id="ARBA00022692"/>
    </source>
</evidence>
<dbReference type="Proteomes" id="UP000694941">
    <property type="component" value="Unplaced"/>
</dbReference>